<gene>
    <name evidence="2" type="ORF">U0035_22060</name>
</gene>
<dbReference type="EMBL" id="CP139960">
    <property type="protein sequence ID" value="WQD38362.1"/>
    <property type="molecule type" value="Genomic_DNA"/>
</dbReference>
<protein>
    <submittedName>
        <fullName evidence="2">Uncharacterized protein</fullName>
    </submittedName>
</protein>
<evidence type="ECO:0000256" key="1">
    <source>
        <dbReference type="SAM" id="MobiDB-lite"/>
    </source>
</evidence>
<evidence type="ECO:0000313" key="3">
    <source>
        <dbReference type="Proteomes" id="UP001325680"/>
    </source>
</evidence>
<proteinExistence type="predicted"/>
<sequence>MRDQKENTTLQKTPNKAAVVSATEPPVAAPENKNEEAVPLVGNDYLDSSFIGKTTTEIAAYHLHTCMGGMIVTGDKKEKYAVAAYTSTIKQCQKGKNKIVLEKLINHDAQGKAHFEIKDELNLTSNYPKKCYSTVMLQLPQDGEERSYLIAYEDNNEPVLKNVHQIWEINAATGKFIKMKVPENFSCNNPGYADGL</sequence>
<dbReference type="Proteomes" id="UP001325680">
    <property type="component" value="Chromosome"/>
</dbReference>
<keyword evidence="3" id="KW-1185">Reference proteome</keyword>
<reference evidence="2 3" key="1">
    <citation type="submission" date="2023-12" db="EMBL/GenBank/DDBJ databases">
        <title>Genome sequencing and assembly of bacterial species from a model synthetic community.</title>
        <authorList>
            <person name="Hogle S.L."/>
        </authorList>
    </citation>
    <scope>NUCLEOTIDE SEQUENCE [LARGE SCALE GENOMIC DNA]</scope>
    <source>
        <strain evidence="2 3">HAMBI_3031</strain>
    </source>
</reference>
<accession>A0ABZ0W557</accession>
<name>A0ABZ0W557_9BACT</name>
<dbReference type="RefSeq" id="WP_114791125.1">
    <property type="nucleotide sequence ID" value="NZ_CP139960.1"/>
</dbReference>
<organism evidence="2 3">
    <name type="scientific">Niabella yanshanensis</name>
    <dbReference type="NCBI Taxonomy" id="577386"/>
    <lineage>
        <taxon>Bacteria</taxon>
        <taxon>Pseudomonadati</taxon>
        <taxon>Bacteroidota</taxon>
        <taxon>Chitinophagia</taxon>
        <taxon>Chitinophagales</taxon>
        <taxon>Chitinophagaceae</taxon>
        <taxon>Niabella</taxon>
    </lineage>
</organism>
<evidence type="ECO:0000313" key="2">
    <source>
        <dbReference type="EMBL" id="WQD38362.1"/>
    </source>
</evidence>
<feature type="region of interest" description="Disordered" evidence="1">
    <location>
        <begin position="1"/>
        <end position="34"/>
    </location>
</feature>